<dbReference type="SUPFAM" id="SSF88946">
    <property type="entry name" value="Sigma2 domain of RNA polymerase sigma factors"/>
    <property type="match status" value="1"/>
</dbReference>
<dbReference type="Gene3D" id="1.10.1740.10">
    <property type="match status" value="1"/>
</dbReference>
<comment type="similarity">
    <text evidence="1">Belongs to the sigma-70 factor family. ECF subfamily.</text>
</comment>
<dbReference type="SUPFAM" id="SSF88659">
    <property type="entry name" value="Sigma3 and sigma4 domains of RNA polymerase sigma factors"/>
    <property type="match status" value="1"/>
</dbReference>
<organism evidence="7 8">
    <name type="scientific">Paenibacillus eucommiae</name>
    <dbReference type="NCBI Taxonomy" id="1355755"/>
    <lineage>
        <taxon>Bacteria</taxon>
        <taxon>Bacillati</taxon>
        <taxon>Bacillota</taxon>
        <taxon>Bacilli</taxon>
        <taxon>Bacillales</taxon>
        <taxon>Paenibacillaceae</taxon>
        <taxon>Paenibacillus</taxon>
    </lineage>
</organism>
<dbReference type="NCBIfam" id="TIGR02937">
    <property type="entry name" value="sigma70-ECF"/>
    <property type="match status" value="1"/>
</dbReference>
<dbReference type="PANTHER" id="PTHR43133">
    <property type="entry name" value="RNA POLYMERASE ECF-TYPE SIGMA FACTO"/>
    <property type="match status" value="1"/>
</dbReference>
<proteinExistence type="inferred from homology"/>
<dbReference type="InterPro" id="IPR013325">
    <property type="entry name" value="RNA_pol_sigma_r2"/>
</dbReference>
<dbReference type="InterPro" id="IPR036388">
    <property type="entry name" value="WH-like_DNA-bd_sf"/>
</dbReference>
<accession>A0ABS4ISQ7</accession>
<protein>
    <submittedName>
        <fullName evidence="7">RNA polymerase sigma-70 factor (ECF subfamily)</fullName>
    </submittedName>
</protein>
<evidence type="ECO:0000313" key="8">
    <source>
        <dbReference type="Proteomes" id="UP001519287"/>
    </source>
</evidence>
<evidence type="ECO:0000259" key="5">
    <source>
        <dbReference type="Pfam" id="PF04542"/>
    </source>
</evidence>
<keyword evidence="3" id="KW-0731">Sigma factor</keyword>
<evidence type="ECO:0000256" key="4">
    <source>
        <dbReference type="ARBA" id="ARBA00023163"/>
    </source>
</evidence>
<dbReference type="InterPro" id="IPR014284">
    <property type="entry name" value="RNA_pol_sigma-70_dom"/>
</dbReference>
<feature type="domain" description="RNA polymerase sigma-70 region 2" evidence="5">
    <location>
        <begin position="27"/>
        <end position="91"/>
    </location>
</feature>
<dbReference type="CDD" id="cd06171">
    <property type="entry name" value="Sigma70_r4"/>
    <property type="match status" value="1"/>
</dbReference>
<reference evidence="7 8" key="1">
    <citation type="submission" date="2021-03" db="EMBL/GenBank/DDBJ databases">
        <title>Genomic Encyclopedia of Type Strains, Phase IV (KMG-IV): sequencing the most valuable type-strain genomes for metagenomic binning, comparative biology and taxonomic classification.</title>
        <authorList>
            <person name="Goeker M."/>
        </authorList>
    </citation>
    <scope>NUCLEOTIDE SEQUENCE [LARGE SCALE GENOMIC DNA]</scope>
    <source>
        <strain evidence="7 8">DSM 26048</strain>
    </source>
</reference>
<feature type="domain" description="RNA polymerase sigma factor 70 region 4 type 2" evidence="6">
    <location>
        <begin position="123"/>
        <end position="174"/>
    </location>
</feature>
<dbReference type="Gene3D" id="1.10.10.10">
    <property type="entry name" value="Winged helix-like DNA-binding domain superfamily/Winged helix DNA-binding domain"/>
    <property type="match status" value="1"/>
</dbReference>
<evidence type="ECO:0000256" key="2">
    <source>
        <dbReference type="ARBA" id="ARBA00023015"/>
    </source>
</evidence>
<dbReference type="InterPro" id="IPR039425">
    <property type="entry name" value="RNA_pol_sigma-70-like"/>
</dbReference>
<dbReference type="Pfam" id="PF04542">
    <property type="entry name" value="Sigma70_r2"/>
    <property type="match status" value="1"/>
</dbReference>
<dbReference type="InterPro" id="IPR007627">
    <property type="entry name" value="RNA_pol_sigma70_r2"/>
</dbReference>
<evidence type="ECO:0000313" key="7">
    <source>
        <dbReference type="EMBL" id="MBP1990607.1"/>
    </source>
</evidence>
<keyword evidence="4" id="KW-0804">Transcription</keyword>
<evidence type="ECO:0000259" key="6">
    <source>
        <dbReference type="Pfam" id="PF08281"/>
    </source>
</evidence>
<name>A0ABS4ISQ7_9BACL</name>
<dbReference type="InterPro" id="IPR013324">
    <property type="entry name" value="RNA_pol_sigma_r3/r4-like"/>
</dbReference>
<sequence>MTDEELNKWIDQLILGDQSAFEVIYGMTRKKIYGTVAAMVANKEDVNEIVNEVYYQLWRALPSYDRKRPFLFWLNGIVMKQVNNWRRQIWRRFRLQEKKTRLSEEPQVETPDERMLESESHGEMKELINQMPFKLRIVIVYRFYYEFSHEEIAELLQIPVGTVKSRMHLAFKHLRKRLGTELDGEVFSDYVYIKKNESGINRTV</sequence>
<dbReference type="InterPro" id="IPR013249">
    <property type="entry name" value="RNA_pol_sigma70_r4_t2"/>
</dbReference>
<gene>
    <name evidence="7" type="ORF">J2Z66_002213</name>
</gene>
<dbReference type="NCBIfam" id="NF009195">
    <property type="entry name" value="PRK12543.1"/>
    <property type="match status" value="1"/>
</dbReference>
<comment type="caution">
    <text evidence="7">The sequence shown here is derived from an EMBL/GenBank/DDBJ whole genome shotgun (WGS) entry which is preliminary data.</text>
</comment>
<dbReference type="Pfam" id="PF08281">
    <property type="entry name" value="Sigma70_r4_2"/>
    <property type="match status" value="1"/>
</dbReference>
<keyword evidence="8" id="KW-1185">Reference proteome</keyword>
<dbReference type="EMBL" id="JAGGLB010000005">
    <property type="protein sequence ID" value="MBP1990607.1"/>
    <property type="molecule type" value="Genomic_DNA"/>
</dbReference>
<dbReference type="Proteomes" id="UP001519287">
    <property type="component" value="Unassembled WGS sequence"/>
</dbReference>
<evidence type="ECO:0000256" key="1">
    <source>
        <dbReference type="ARBA" id="ARBA00010641"/>
    </source>
</evidence>
<dbReference type="RefSeq" id="WP_209971360.1">
    <property type="nucleotide sequence ID" value="NZ_JAGGLB010000005.1"/>
</dbReference>
<dbReference type="PANTHER" id="PTHR43133:SF60">
    <property type="entry name" value="RNA POLYMERASE SIGMA FACTOR SIGV"/>
    <property type="match status" value="1"/>
</dbReference>
<evidence type="ECO:0000256" key="3">
    <source>
        <dbReference type="ARBA" id="ARBA00023082"/>
    </source>
</evidence>
<keyword evidence="2" id="KW-0805">Transcription regulation</keyword>